<evidence type="ECO:0000256" key="1">
    <source>
        <dbReference type="SAM" id="MobiDB-lite"/>
    </source>
</evidence>
<organism evidence="2 3">
    <name type="scientific">Araneus ventricosus</name>
    <name type="common">Orbweaver spider</name>
    <name type="synonym">Epeira ventricosa</name>
    <dbReference type="NCBI Taxonomy" id="182803"/>
    <lineage>
        <taxon>Eukaryota</taxon>
        <taxon>Metazoa</taxon>
        <taxon>Ecdysozoa</taxon>
        <taxon>Arthropoda</taxon>
        <taxon>Chelicerata</taxon>
        <taxon>Arachnida</taxon>
        <taxon>Araneae</taxon>
        <taxon>Araneomorphae</taxon>
        <taxon>Entelegynae</taxon>
        <taxon>Araneoidea</taxon>
        <taxon>Araneidae</taxon>
        <taxon>Araneus</taxon>
    </lineage>
</organism>
<comment type="caution">
    <text evidence="2">The sequence shown here is derived from an EMBL/GenBank/DDBJ whole genome shotgun (WGS) entry which is preliminary data.</text>
</comment>
<keyword evidence="3" id="KW-1185">Reference proteome</keyword>
<dbReference type="Proteomes" id="UP000499080">
    <property type="component" value="Unassembled WGS sequence"/>
</dbReference>
<dbReference type="EMBL" id="BGPR01001213">
    <property type="protein sequence ID" value="GBM48381.1"/>
    <property type="molecule type" value="Genomic_DNA"/>
</dbReference>
<protein>
    <submittedName>
        <fullName evidence="2">Uncharacterized protein</fullName>
    </submittedName>
</protein>
<dbReference type="AlphaFoldDB" id="A0A4Y2G4T2"/>
<gene>
    <name evidence="2" type="ORF">AVEN_103566_1</name>
</gene>
<proteinExistence type="predicted"/>
<evidence type="ECO:0000313" key="3">
    <source>
        <dbReference type="Proteomes" id="UP000499080"/>
    </source>
</evidence>
<evidence type="ECO:0000313" key="2">
    <source>
        <dbReference type="EMBL" id="GBM48381.1"/>
    </source>
</evidence>
<feature type="region of interest" description="Disordered" evidence="1">
    <location>
        <begin position="40"/>
        <end position="59"/>
    </location>
</feature>
<accession>A0A4Y2G4T2</accession>
<sequence>MLILRQEKEFHRELTESRANEFRCRRQACRLWKKNESSRKLMNGSPISTRREDQGPSRDYYVKSLPLGKSIEANPQTKSG</sequence>
<name>A0A4Y2G4T2_ARAVE</name>
<reference evidence="2 3" key="1">
    <citation type="journal article" date="2019" name="Sci. Rep.">
        <title>Orb-weaving spider Araneus ventricosus genome elucidates the spidroin gene catalogue.</title>
        <authorList>
            <person name="Kono N."/>
            <person name="Nakamura H."/>
            <person name="Ohtoshi R."/>
            <person name="Moran D.A.P."/>
            <person name="Shinohara A."/>
            <person name="Yoshida Y."/>
            <person name="Fujiwara M."/>
            <person name="Mori M."/>
            <person name="Tomita M."/>
            <person name="Arakawa K."/>
        </authorList>
    </citation>
    <scope>NUCLEOTIDE SEQUENCE [LARGE SCALE GENOMIC DNA]</scope>
</reference>